<keyword evidence="2" id="KW-0732">Signal</keyword>
<evidence type="ECO:0000313" key="4">
    <source>
        <dbReference type="EMBL" id="MBL0371534.1"/>
    </source>
</evidence>
<keyword evidence="1" id="KW-1133">Transmembrane helix</keyword>
<comment type="caution">
    <text evidence="4">The sequence shown here is derived from an EMBL/GenBank/DDBJ whole genome shotgun (WGS) entry which is preliminary data.</text>
</comment>
<organism evidence="4 5">
    <name type="scientific">Rhizobium setariae</name>
    <dbReference type="NCBI Taxonomy" id="2801340"/>
    <lineage>
        <taxon>Bacteria</taxon>
        <taxon>Pseudomonadati</taxon>
        <taxon>Pseudomonadota</taxon>
        <taxon>Alphaproteobacteria</taxon>
        <taxon>Hyphomicrobiales</taxon>
        <taxon>Rhizobiaceae</taxon>
        <taxon>Rhizobium/Agrobacterium group</taxon>
        <taxon>Rhizobium</taxon>
    </lineage>
</organism>
<keyword evidence="1" id="KW-0812">Transmembrane</keyword>
<keyword evidence="1" id="KW-0472">Membrane</keyword>
<dbReference type="Pfam" id="PF25607">
    <property type="entry name" value="DUF7939"/>
    <property type="match status" value="1"/>
</dbReference>
<dbReference type="InterPro" id="IPR057699">
    <property type="entry name" value="DUF7939"/>
</dbReference>
<evidence type="ECO:0000256" key="1">
    <source>
        <dbReference type="SAM" id="Phobius"/>
    </source>
</evidence>
<feature type="chain" id="PRO_5037358561" evidence="2">
    <location>
        <begin position="22"/>
        <end position="443"/>
    </location>
</feature>
<evidence type="ECO:0000313" key="5">
    <source>
        <dbReference type="Proteomes" id="UP000633219"/>
    </source>
</evidence>
<feature type="domain" description="DUF7939" evidence="3">
    <location>
        <begin position="341"/>
        <end position="411"/>
    </location>
</feature>
<dbReference type="PANTHER" id="PTHR40940">
    <property type="entry name" value="PROTEIN BATD-RELATED"/>
    <property type="match status" value="1"/>
</dbReference>
<accession>A0A936YJK9</accession>
<dbReference type="Proteomes" id="UP000633219">
    <property type="component" value="Unassembled WGS sequence"/>
</dbReference>
<dbReference type="RefSeq" id="WP_201654526.1">
    <property type="nucleotide sequence ID" value="NZ_JAEQNC010000003.1"/>
</dbReference>
<protein>
    <submittedName>
        <fullName evidence="4">BatD family protein</fullName>
    </submittedName>
</protein>
<proteinExistence type="predicted"/>
<evidence type="ECO:0000259" key="3">
    <source>
        <dbReference type="Pfam" id="PF25607"/>
    </source>
</evidence>
<reference evidence="4" key="1">
    <citation type="submission" date="2021-01" db="EMBL/GenBank/DDBJ databases">
        <title>Rhizobium sp. strain KVB221 16S ribosomal RNA gene Genome sequencing and assembly.</title>
        <authorList>
            <person name="Kang M."/>
        </authorList>
    </citation>
    <scope>NUCLEOTIDE SEQUENCE</scope>
    <source>
        <strain evidence="4">KVB221</strain>
    </source>
</reference>
<feature type="signal peptide" evidence="2">
    <location>
        <begin position="1"/>
        <end position="21"/>
    </location>
</feature>
<name>A0A936YJK9_9HYPH</name>
<gene>
    <name evidence="4" type="ORF">JJB09_05795</name>
</gene>
<dbReference type="AlphaFoldDB" id="A0A936YJK9"/>
<dbReference type="PANTHER" id="PTHR40940:SF1">
    <property type="entry name" value="PROTEIN BATD"/>
    <property type="match status" value="1"/>
</dbReference>
<dbReference type="InterPro" id="IPR025738">
    <property type="entry name" value="BatD"/>
</dbReference>
<feature type="transmembrane region" description="Helical" evidence="1">
    <location>
        <begin position="299"/>
        <end position="321"/>
    </location>
</feature>
<dbReference type="EMBL" id="JAEQNC010000003">
    <property type="protein sequence ID" value="MBL0371534.1"/>
    <property type="molecule type" value="Genomic_DNA"/>
</dbReference>
<sequence>MTMLRLAALLLLVCFPHVLRAAEPFARAEVLTKGRIVAGQQIEIAIDVFAPNFFKSAPEFPLFELKDAIVTLPDQRALNMVDTVDGVEYSGIRKSYMVMAERPGSFALPVIKIPVAYATDAGGAANGTAMVPSVAFAADGVPGDWGGQAPLVATKVLISQELDRDPATLKVGDALVRRVSVLADDTQPMMIPVPNFAAPAGTKVYRTDPELGQRGSAGDDPDAARRTETVTYVAEKAGTITLPPVEIRWFDSVSGRIETASAPDIKITVKENPAPAQVIPAGSAPQADLEVTRRGVNHLLFQTLLLGLAALILFALAYLLLGKLSERWEEMKRRKAESEPAYFHKVNAALSGNEPLAAWRALDAWAKRLGFRSISDWAMSLGQGELDRALNHFQRTLYGADERDEQQNAMAELNRCLLDARRISLSGKSRAAPARHTLPPLNP</sequence>
<evidence type="ECO:0000256" key="2">
    <source>
        <dbReference type="SAM" id="SignalP"/>
    </source>
</evidence>
<keyword evidence="5" id="KW-1185">Reference proteome</keyword>